<keyword evidence="3" id="KW-1185">Reference proteome</keyword>
<dbReference type="Gene3D" id="2.60.40.1260">
    <property type="entry name" value="Lamin Tail domain"/>
    <property type="match status" value="1"/>
</dbReference>
<dbReference type="Gene3D" id="2.60.40.4070">
    <property type="match status" value="1"/>
</dbReference>
<reference evidence="2" key="1">
    <citation type="submission" date="2022-11" db="EMBL/GenBank/DDBJ databases">
        <authorList>
            <person name="Graham C."/>
            <person name="Newman J.D."/>
        </authorList>
    </citation>
    <scope>NUCLEOTIDE SEQUENCE</scope>
    <source>
        <strain evidence="2">DSM 19486</strain>
    </source>
</reference>
<dbReference type="AlphaFoldDB" id="A0A9X3DED4"/>
<sequence>MVKITLISLLLPIKIASIIFTPSIETRKETGGICTSSPISFCYNFFEIKNQKVRPALKIISKGDILISEVLFNPRTGGVDFVEIYNNSGHDIDLKELQLANANTAGEPANIKNVSSAKLMIAPGSYWVITTNQANIKLNYQVKFPNQFAQISSLPAFNNDKGSVILLSNNQVLDRLNYNAKIHHPLIQDEDGISLERVSFSLDSNEPGNFRSAAATVGFATPTYKNSQEKSGNENYARLVSKTFSPDGDRFEDVMTLEYQLDQPASLATVNIYSDKGQLVKRLLKNQTIGTNGNLTWDGLDEQGQKAAIGIYIILFDVFDLNGNTKRFKNTCVLAGKLN</sequence>
<accession>A0A9X3DED4</accession>
<dbReference type="PROSITE" id="PS51841">
    <property type="entry name" value="LTD"/>
    <property type="match status" value="1"/>
</dbReference>
<dbReference type="SUPFAM" id="SSF74853">
    <property type="entry name" value="Lamin A/C globular tail domain"/>
    <property type="match status" value="1"/>
</dbReference>
<dbReference type="Proteomes" id="UP001142592">
    <property type="component" value="Unassembled WGS sequence"/>
</dbReference>
<proteinExistence type="predicted"/>
<feature type="domain" description="LTD" evidence="1">
    <location>
        <begin position="53"/>
        <end position="180"/>
    </location>
</feature>
<dbReference type="InterPro" id="IPR036415">
    <property type="entry name" value="Lamin_tail_dom_sf"/>
</dbReference>
<evidence type="ECO:0000313" key="3">
    <source>
        <dbReference type="Proteomes" id="UP001142592"/>
    </source>
</evidence>
<dbReference type="Pfam" id="PF13860">
    <property type="entry name" value="FlgD_ig"/>
    <property type="match status" value="1"/>
</dbReference>
<protein>
    <submittedName>
        <fullName evidence="2">Lamin tail domain-containing protein</fullName>
    </submittedName>
</protein>
<dbReference type="InterPro" id="IPR001322">
    <property type="entry name" value="Lamin_tail_dom"/>
</dbReference>
<organism evidence="2 3">
    <name type="scientific">Pedobacter agri</name>
    <dbReference type="NCBI Taxonomy" id="454586"/>
    <lineage>
        <taxon>Bacteria</taxon>
        <taxon>Pseudomonadati</taxon>
        <taxon>Bacteroidota</taxon>
        <taxon>Sphingobacteriia</taxon>
        <taxon>Sphingobacteriales</taxon>
        <taxon>Sphingobacteriaceae</taxon>
        <taxon>Pedobacter</taxon>
    </lineage>
</organism>
<dbReference type="InterPro" id="IPR025965">
    <property type="entry name" value="FlgD/Vpr_Ig-like"/>
</dbReference>
<comment type="caution">
    <text evidence="2">The sequence shown here is derived from an EMBL/GenBank/DDBJ whole genome shotgun (WGS) entry which is preliminary data.</text>
</comment>
<dbReference type="Pfam" id="PF00932">
    <property type="entry name" value="LTD"/>
    <property type="match status" value="1"/>
</dbReference>
<gene>
    <name evidence="2" type="ORF">OQZ29_15195</name>
</gene>
<dbReference type="EMBL" id="JAPJUH010000004">
    <property type="protein sequence ID" value="MCX3266102.1"/>
    <property type="molecule type" value="Genomic_DNA"/>
</dbReference>
<name>A0A9X3DED4_9SPHI</name>
<evidence type="ECO:0000313" key="2">
    <source>
        <dbReference type="EMBL" id="MCX3266102.1"/>
    </source>
</evidence>
<dbReference type="RefSeq" id="WP_266270144.1">
    <property type="nucleotide sequence ID" value="NZ_JAPJUH010000004.1"/>
</dbReference>
<evidence type="ECO:0000259" key="1">
    <source>
        <dbReference type="PROSITE" id="PS51841"/>
    </source>
</evidence>